<comment type="catalytic activity">
    <reaction evidence="1">
        <text>a phosphate monoester + H2O = an alcohol + phosphate</text>
        <dbReference type="Rhea" id="RHEA:15017"/>
        <dbReference type="ChEBI" id="CHEBI:15377"/>
        <dbReference type="ChEBI" id="CHEBI:30879"/>
        <dbReference type="ChEBI" id="CHEBI:43474"/>
        <dbReference type="ChEBI" id="CHEBI:67140"/>
        <dbReference type="EC" id="3.1.3.2"/>
    </reaction>
</comment>
<dbReference type="InParanoid" id="I7MCQ9"/>
<dbReference type="InterPro" id="IPR033379">
    <property type="entry name" value="Acid_Pase_AS"/>
</dbReference>
<dbReference type="CDD" id="cd07061">
    <property type="entry name" value="HP_HAP_like"/>
    <property type="match status" value="1"/>
</dbReference>
<sequence>MTKKISSTFLLLLLALAFANAELKFVFQLYRHGARGPINDWFNGGEQKDIYNELTPTGERQHYNLGSKMREEYKGFLPSKFNHSEIYVRSTDMNRTLMSAASHLQGMFPENTGDFLPSNLTDNYTLPYFAGAKNYLPNQKTALPHNIQVVPIHTQPKKGDLVLQPDSNCQYYDDIRLAFYAQKKETIDFITQQFNTTYQQYSLLANKTFSNFDDMEDVDDTLQCNRYNAKWVPQISQELKANATYLSSLAWNFWYNQPELLRALNTPFLNQLMDYLNPVVQGKNVNGLKWVMFSAHDTNVQLISAALNLTSIDCLLHKRFPDKFKPSTPYYNCEFAPEFASSLIFELYQADVKVDEQINKGDFYIRLRRDGKYMNLCERNSTLCSMKEFTQRVSWFAYDFNAVCNTPPSKAVLSTQIITQSHNPQADQTNFFEIGFYLQSIVIILGGFAFYRSNLNKKKLEFKQFSDCEVGLTH</sequence>
<dbReference type="SUPFAM" id="SSF53254">
    <property type="entry name" value="Phosphoglycerate mutase-like"/>
    <property type="match status" value="1"/>
</dbReference>
<feature type="signal peptide" evidence="8">
    <location>
        <begin position="1"/>
        <end position="21"/>
    </location>
</feature>
<evidence type="ECO:0000256" key="3">
    <source>
        <dbReference type="ARBA" id="ARBA00022729"/>
    </source>
</evidence>
<dbReference type="GO" id="GO:0003993">
    <property type="term" value="F:acid phosphatase activity"/>
    <property type="evidence" value="ECO:0007669"/>
    <property type="project" value="UniProtKB-EC"/>
</dbReference>
<name>I7MCQ9_TETTS</name>
<reference evidence="10" key="1">
    <citation type="journal article" date="2006" name="PLoS Biol.">
        <title>Macronuclear genome sequence of the ciliate Tetrahymena thermophila, a model eukaryote.</title>
        <authorList>
            <person name="Eisen J.A."/>
            <person name="Coyne R.S."/>
            <person name="Wu M."/>
            <person name="Wu D."/>
            <person name="Thiagarajan M."/>
            <person name="Wortman J.R."/>
            <person name="Badger J.H."/>
            <person name="Ren Q."/>
            <person name="Amedeo P."/>
            <person name="Jones K.M."/>
            <person name="Tallon L.J."/>
            <person name="Delcher A.L."/>
            <person name="Salzberg S.L."/>
            <person name="Silva J.C."/>
            <person name="Haas B.J."/>
            <person name="Majoros W.H."/>
            <person name="Farzad M."/>
            <person name="Carlton J.M."/>
            <person name="Smith R.K. Jr."/>
            <person name="Garg J."/>
            <person name="Pearlman R.E."/>
            <person name="Karrer K.M."/>
            <person name="Sun L."/>
            <person name="Manning G."/>
            <person name="Elde N.C."/>
            <person name="Turkewitz A.P."/>
            <person name="Asai D.J."/>
            <person name="Wilkes D.E."/>
            <person name="Wang Y."/>
            <person name="Cai H."/>
            <person name="Collins K."/>
            <person name="Stewart B.A."/>
            <person name="Lee S.R."/>
            <person name="Wilamowska K."/>
            <person name="Weinberg Z."/>
            <person name="Ruzzo W.L."/>
            <person name="Wloga D."/>
            <person name="Gaertig J."/>
            <person name="Frankel J."/>
            <person name="Tsao C.-C."/>
            <person name="Gorovsky M.A."/>
            <person name="Keeling P.J."/>
            <person name="Waller R.F."/>
            <person name="Patron N.J."/>
            <person name="Cherry J.M."/>
            <person name="Stover N.A."/>
            <person name="Krieger C.J."/>
            <person name="del Toro C."/>
            <person name="Ryder H.F."/>
            <person name="Williamson S.C."/>
            <person name="Barbeau R.A."/>
            <person name="Hamilton E.P."/>
            <person name="Orias E."/>
        </authorList>
    </citation>
    <scope>NUCLEOTIDE SEQUENCE [LARGE SCALE GENOMIC DNA]</scope>
    <source>
        <strain evidence="10">SB210</strain>
    </source>
</reference>
<gene>
    <name evidence="9" type="ORF">TTHERM_00649220</name>
</gene>
<evidence type="ECO:0000256" key="1">
    <source>
        <dbReference type="ARBA" id="ARBA00000032"/>
    </source>
</evidence>
<dbReference type="PANTHER" id="PTHR11567">
    <property type="entry name" value="ACID PHOSPHATASE-RELATED"/>
    <property type="match status" value="1"/>
</dbReference>
<dbReference type="InterPro" id="IPR000560">
    <property type="entry name" value="His_Pase_clade-2"/>
</dbReference>
<feature type="chain" id="PRO_5003712539" evidence="8">
    <location>
        <begin position="22"/>
        <end position="474"/>
    </location>
</feature>
<evidence type="ECO:0000256" key="8">
    <source>
        <dbReference type="SAM" id="SignalP"/>
    </source>
</evidence>
<dbReference type="AlphaFoldDB" id="I7MCQ9"/>
<keyword evidence="10" id="KW-1185">Reference proteome</keyword>
<comment type="similarity">
    <text evidence="2">Belongs to the histidine acid phosphatase family.</text>
</comment>
<evidence type="ECO:0000256" key="7">
    <source>
        <dbReference type="SAM" id="Phobius"/>
    </source>
</evidence>
<dbReference type="RefSeq" id="XP_001032316.1">
    <property type="nucleotide sequence ID" value="XM_001032316.1"/>
</dbReference>
<protein>
    <submittedName>
        <fullName evidence="9">Histidine acid phosphatase family protein</fullName>
    </submittedName>
</protein>
<proteinExistence type="inferred from homology"/>
<dbReference type="HOGENOM" id="CLU_030431_1_2_1"/>
<evidence type="ECO:0000256" key="6">
    <source>
        <dbReference type="ARBA" id="ARBA00023180"/>
    </source>
</evidence>
<dbReference type="Gene3D" id="3.40.50.1240">
    <property type="entry name" value="Phosphoglycerate mutase-like"/>
    <property type="match status" value="1"/>
</dbReference>
<feature type="transmembrane region" description="Helical" evidence="7">
    <location>
        <begin position="434"/>
        <end position="451"/>
    </location>
</feature>
<keyword evidence="3 8" id="KW-0732">Signal</keyword>
<keyword evidence="4" id="KW-0378">Hydrolase</keyword>
<dbReference type="EMBL" id="GG662698">
    <property type="protein sequence ID" value="EAR84653.1"/>
    <property type="molecule type" value="Genomic_DNA"/>
</dbReference>
<dbReference type="Pfam" id="PF00328">
    <property type="entry name" value="His_Phos_2"/>
    <property type="match status" value="1"/>
</dbReference>
<evidence type="ECO:0000313" key="9">
    <source>
        <dbReference type="EMBL" id="EAR84653.1"/>
    </source>
</evidence>
<dbReference type="InterPro" id="IPR029033">
    <property type="entry name" value="His_PPase_superfam"/>
</dbReference>
<dbReference type="KEGG" id="tet:TTHERM_00649220"/>
<keyword evidence="5" id="KW-1015">Disulfide bond</keyword>
<dbReference type="eggNOG" id="KOG3720">
    <property type="taxonomic scope" value="Eukaryota"/>
</dbReference>
<dbReference type="PROSITE" id="PS00616">
    <property type="entry name" value="HIS_ACID_PHOSPHAT_1"/>
    <property type="match status" value="1"/>
</dbReference>
<evidence type="ECO:0000313" key="10">
    <source>
        <dbReference type="Proteomes" id="UP000009168"/>
    </source>
</evidence>
<dbReference type="GeneID" id="7836818"/>
<dbReference type="OMA" id="WQPGLTF"/>
<keyword evidence="7" id="KW-0812">Transmembrane</keyword>
<keyword evidence="6" id="KW-0325">Glycoprotein</keyword>
<evidence type="ECO:0000256" key="4">
    <source>
        <dbReference type="ARBA" id="ARBA00022801"/>
    </source>
</evidence>
<keyword evidence="7" id="KW-0472">Membrane</keyword>
<evidence type="ECO:0000256" key="2">
    <source>
        <dbReference type="ARBA" id="ARBA00005375"/>
    </source>
</evidence>
<keyword evidence="7" id="KW-1133">Transmembrane helix</keyword>
<dbReference type="Proteomes" id="UP000009168">
    <property type="component" value="Unassembled WGS sequence"/>
</dbReference>
<accession>I7MCQ9</accession>
<dbReference type="OrthoDB" id="294308at2759"/>
<organism evidence="9 10">
    <name type="scientific">Tetrahymena thermophila (strain SB210)</name>
    <dbReference type="NCBI Taxonomy" id="312017"/>
    <lineage>
        <taxon>Eukaryota</taxon>
        <taxon>Sar</taxon>
        <taxon>Alveolata</taxon>
        <taxon>Ciliophora</taxon>
        <taxon>Intramacronucleata</taxon>
        <taxon>Oligohymenophorea</taxon>
        <taxon>Hymenostomatida</taxon>
        <taxon>Tetrahymenina</taxon>
        <taxon>Tetrahymenidae</taxon>
        <taxon>Tetrahymena</taxon>
    </lineage>
</organism>
<dbReference type="InterPro" id="IPR050645">
    <property type="entry name" value="Histidine_acid_phosphatase"/>
</dbReference>
<evidence type="ECO:0000256" key="5">
    <source>
        <dbReference type="ARBA" id="ARBA00023157"/>
    </source>
</evidence>
<dbReference type="PANTHER" id="PTHR11567:SF211">
    <property type="entry name" value="PROSTATIC ACID PHOSPHATASE"/>
    <property type="match status" value="1"/>
</dbReference>